<dbReference type="Gene3D" id="2.60.420.10">
    <property type="entry name" value="Maltose phosphorylase, domain 3"/>
    <property type="match status" value="1"/>
</dbReference>
<proteinExistence type="predicted"/>
<dbReference type="InterPro" id="IPR012341">
    <property type="entry name" value="6hp_glycosidase-like_sf"/>
</dbReference>
<dbReference type="CDD" id="cd11756">
    <property type="entry name" value="GH94N_ChvB_NdvB_1_like"/>
    <property type="match status" value="1"/>
</dbReference>
<dbReference type="AlphaFoldDB" id="A0A517U0M0"/>
<evidence type="ECO:0000259" key="4">
    <source>
        <dbReference type="Pfam" id="PF06165"/>
    </source>
</evidence>
<dbReference type="Pfam" id="PF06165">
    <property type="entry name" value="GH94_b-supersand"/>
    <property type="match status" value="2"/>
</dbReference>
<feature type="domain" description="Glycosyl hydrolase 94 catalytic" evidence="5">
    <location>
        <begin position="682"/>
        <end position="1105"/>
    </location>
</feature>
<accession>A0A517U0M0</accession>
<dbReference type="Gene3D" id="2.70.98.40">
    <property type="entry name" value="Glycoside hydrolase, family 65, N-terminal domain"/>
    <property type="match status" value="2"/>
</dbReference>
<dbReference type="GO" id="GO:0030246">
    <property type="term" value="F:carbohydrate binding"/>
    <property type="evidence" value="ECO:0007669"/>
    <property type="project" value="InterPro"/>
</dbReference>
<evidence type="ECO:0000256" key="1">
    <source>
        <dbReference type="ARBA" id="ARBA00022676"/>
    </source>
</evidence>
<name>A0A517U0M0_9BACT</name>
<dbReference type="SUPFAM" id="SSF74650">
    <property type="entry name" value="Galactose mutarotase-like"/>
    <property type="match status" value="2"/>
</dbReference>
<dbReference type="Gene3D" id="1.50.10.10">
    <property type="match status" value="1"/>
</dbReference>
<dbReference type="KEGG" id="llh:I41_33710"/>
<dbReference type="InterPro" id="IPR010383">
    <property type="entry name" value="Glyco_hydrolase_94_b-supersand"/>
</dbReference>
<reference evidence="6 7" key="1">
    <citation type="submission" date="2019-02" db="EMBL/GenBank/DDBJ databases">
        <title>Deep-cultivation of Planctomycetes and their phenomic and genomic characterization uncovers novel biology.</title>
        <authorList>
            <person name="Wiegand S."/>
            <person name="Jogler M."/>
            <person name="Boedeker C."/>
            <person name="Pinto D."/>
            <person name="Vollmers J."/>
            <person name="Rivas-Marin E."/>
            <person name="Kohn T."/>
            <person name="Peeters S.H."/>
            <person name="Heuer A."/>
            <person name="Rast P."/>
            <person name="Oberbeckmann S."/>
            <person name="Bunk B."/>
            <person name="Jeske O."/>
            <person name="Meyerdierks A."/>
            <person name="Storesund J.E."/>
            <person name="Kallscheuer N."/>
            <person name="Luecker S."/>
            <person name="Lage O.M."/>
            <person name="Pohl T."/>
            <person name="Merkel B.J."/>
            <person name="Hornburger P."/>
            <person name="Mueller R.-W."/>
            <person name="Bruemmer F."/>
            <person name="Labrenz M."/>
            <person name="Spormann A.M."/>
            <person name="Op den Camp H."/>
            <person name="Overmann J."/>
            <person name="Amann R."/>
            <person name="Jetten M.S.M."/>
            <person name="Mascher T."/>
            <person name="Medema M.H."/>
            <person name="Devos D.P."/>
            <person name="Kaster A.-K."/>
            <person name="Ovreas L."/>
            <person name="Rohde M."/>
            <person name="Galperin M.Y."/>
            <person name="Jogler C."/>
        </authorList>
    </citation>
    <scope>NUCLEOTIDE SEQUENCE [LARGE SCALE GENOMIC DNA]</scope>
    <source>
        <strain evidence="6 7">I41</strain>
    </source>
</reference>
<dbReference type="OrthoDB" id="9769991at2"/>
<sequence>MEGVSATQSSRRANQDSRADQLETAPAKLFGPRLACTITSQGTGSLGFEELAVTRWGDDPVINRSGSFLYLRDLEDGVFWSATLQPTGVVADRYDFEAHPGRACFRRSDRGIQSELEVCICPDSDVEFRRCRVTNPSSRSRTIELTSYLEWVLQDAAADTSHPAFSKLFVQTEFLPEFHATIARRRRRDPRQSILNGAHWIASIEGRASAVVASFDTSRMAFIGRGRSLATPQALSAATSEPLAGHNGPVLDPISALRTVFYLAPNESASIVYATTARRDDEVLGARLSALSSEDVDIAFLRAEEFARRETLFGEATTRSNREITRTVREHLGESRRVDRAHRAASHTQTEKYSLLSTLGSDDRTDGVSAALEALRFDNGHGGFNEAGDEYVIRLRHAADGRLQLPPLPWSHVVSNPHAGFIATEVGAGCSWTINSRENRLTHWGNDPVTDPHSEAFYLREAATQAYWSPTAGPADSGADHEVRYGFGYAKYVQQCADLKQQLVQFVPLEDSVKISRLHLRNLTLHSRELDFFAYAHLALGNGATSHRESIRTWFDDASGALFAVNSQRLLAERVAFAKLVCSEDSGGAEFSCDRQEFIGTLGDLSAPRAVREGRELSSQSSENVDPCLALMRKMRVPSHGDAECWLLLGEADSEAEARSLIAKYSTSASLDEAFAEVTAQWRRTLSAVQVETPSAALNVMVNGWLPYQNISCRLWGRSAYYQSGGAYGFRDQLQDAAALIYHDPAVTRAQIVRHAGSQFVEGDVLHWWHPPDNRGMRTTFSDDLLWLPLLASEYAATIGDSALWDESVPFLEGPALDPGEAERYLAPHRSHLAASIYEHCCLAIDRSLAVGAHGLPLMGCGDWNDGMSRIGQGGRGESVWMGFFLCEVLRRMIPVCSSRGDGDRIRRYRDHQQRLQEALNSEGWDGQWFRRAFFDDGEPVGSAGSKECQIDALVQAWAVLSGAGVEEKVQQGIDAVEQRLVDESAGLIRLLDPPFDKLDHDPGYIMGYVPGVRENGGQYTHGVLWFIRALAQLGRGSRAVKLLEMLNPINHSRTPCEVGVYQAEPYVVAADVYSQPPHVGRAGWTWYTGSAGWMWRVAVESVLGLQVVGGRELRLNPCISAEWPSCGFSYRLPDGATSYHFDIVNPHGKECGVTVATVDGAAAAVENGIAVVPLVADGGEHRIVVTL</sequence>
<keyword evidence="1 6" id="KW-0328">Glycosyltransferase</keyword>
<dbReference type="GO" id="GO:0005975">
    <property type="term" value="P:carbohydrate metabolic process"/>
    <property type="evidence" value="ECO:0007669"/>
    <property type="project" value="InterPro"/>
</dbReference>
<dbReference type="EC" id="2.4.1.280" evidence="6"/>
<dbReference type="EMBL" id="CP036339">
    <property type="protein sequence ID" value="QDT74176.1"/>
    <property type="molecule type" value="Genomic_DNA"/>
</dbReference>
<evidence type="ECO:0000313" key="7">
    <source>
        <dbReference type="Proteomes" id="UP000317909"/>
    </source>
</evidence>
<dbReference type="PANTHER" id="PTHR37469">
    <property type="entry name" value="CELLOBIONIC ACID PHOSPHORYLASE-RELATED"/>
    <property type="match status" value="1"/>
</dbReference>
<dbReference type="InterPro" id="IPR011013">
    <property type="entry name" value="Gal_mutarotase_sf_dom"/>
</dbReference>
<protein>
    <submittedName>
        <fullName evidence="6">N,N'-diacetylchitobiose phosphorylase</fullName>
        <ecNumber evidence="6">2.4.1.280</ecNumber>
    </submittedName>
</protein>
<keyword evidence="7" id="KW-1185">Reference proteome</keyword>
<dbReference type="InterPro" id="IPR033432">
    <property type="entry name" value="GH94_catalytic"/>
</dbReference>
<dbReference type="GO" id="GO:0016757">
    <property type="term" value="F:glycosyltransferase activity"/>
    <property type="evidence" value="ECO:0007669"/>
    <property type="project" value="UniProtKB-KW"/>
</dbReference>
<dbReference type="SMART" id="SM01068">
    <property type="entry name" value="CBM_X"/>
    <property type="match status" value="1"/>
</dbReference>
<dbReference type="Proteomes" id="UP000317909">
    <property type="component" value="Chromosome"/>
</dbReference>
<dbReference type="InterPro" id="IPR008928">
    <property type="entry name" value="6-hairpin_glycosidase_sf"/>
</dbReference>
<organism evidence="6 7">
    <name type="scientific">Lacipirellula limnantheis</name>
    <dbReference type="NCBI Taxonomy" id="2528024"/>
    <lineage>
        <taxon>Bacteria</taxon>
        <taxon>Pseudomonadati</taxon>
        <taxon>Planctomycetota</taxon>
        <taxon>Planctomycetia</taxon>
        <taxon>Pirellulales</taxon>
        <taxon>Lacipirellulaceae</taxon>
        <taxon>Lacipirellula</taxon>
    </lineage>
</organism>
<evidence type="ECO:0000259" key="5">
    <source>
        <dbReference type="Pfam" id="PF17167"/>
    </source>
</evidence>
<keyword evidence="2 6" id="KW-0808">Transferase</keyword>
<dbReference type="SUPFAM" id="SSF48208">
    <property type="entry name" value="Six-hairpin glycosidases"/>
    <property type="match status" value="1"/>
</dbReference>
<evidence type="ECO:0000256" key="3">
    <source>
        <dbReference type="SAM" id="MobiDB-lite"/>
    </source>
</evidence>
<dbReference type="Pfam" id="PF17167">
    <property type="entry name" value="Glyco_hydro_94"/>
    <property type="match status" value="1"/>
</dbReference>
<gene>
    <name evidence="6" type="primary">chbP</name>
    <name evidence="6" type="ORF">I41_33710</name>
</gene>
<dbReference type="InterPro" id="IPR037824">
    <property type="entry name" value="GH94N_2_NdvB"/>
</dbReference>
<dbReference type="InterPro" id="IPR037018">
    <property type="entry name" value="GH65_N"/>
</dbReference>
<dbReference type="PANTHER" id="PTHR37469:SF2">
    <property type="entry name" value="CELLOBIONIC ACID PHOSPHORYLASE"/>
    <property type="match status" value="1"/>
</dbReference>
<dbReference type="RefSeq" id="WP_145433960.1">
    <property type="nucleotide sequence ID" value="NZ_CP036339.1"/>
</dbReference>
<feature type="domain" description="Glycosyl hydrolase 94 supersandwich" evidence="4">
    <location>
        <begin position="32"/>
        <end position="282"/>
    </location>
</feature>
<feature type="region of interest" description="Disordered" evidence="3">
    <location>
        <begin position="1"/>
        <end position="22"/>
    </location>
</feature>
<feature type="domain" description="Glycosyl hydrolase 94 supersandwich" evidence="4">
    <location>
        <begin position="390"/>
        <end position="667"/>
    </location>
</feature>
<feature type="compositionally biased region" description="Polar residues" evidence="3">
    <location>
        <begin position="1"/>
        <end position="12"/>
    </location>
</feature>
<evidence type="ECO:0000313" key="6">
    <source>
        <dbReference type="EMBL" id="QDT74176.1"/>
    </source>
</evidence>
<evidence type="ECO:0000256" key="2">
    <source>
        <dbReference type="ARBA" id="ARBA00022679"/>
    </source>
</evidence>
<dbReference type="InterPro" id="IPR052047">
    <property type="entry name" value="GH94_Enzymes"/>
</dbReference>